<proteinExistence type="predicted"/>
<name>A0A2P2JZD9_RHIMU</name>
<dbReference type="AlphaFoldDB" id="A0A2P2JZD9"/>
<accession>A0A2P2JZD9</accession>
<reference evidence="1" key="1">
    <citation type="submission" date="2018-02" db="EMBL/GenBank/DDBJ databases">
        <title>Rhizophora mucronata_Transcriptome.</title>
        <authorList>
            <person name="Meera S.P."/>
            <person name="Sreeshan A."/>
            <person name="Augustine A."/>
        </authorList>
    </citation>
    <scope>NUCLEOTIDE SEQUENCE</scope>
    <source>
        <tissue evidence="1">Leaf</tissue>
    </source>
</reference>
<protein>
    <submittedName>
        <fullName evidence="1">Inactive rhomboid protein 1-like</fullName>
    </submittedName>
</protein>
<sequence length="71" mass="7984">MGLAISRLVKMLFARKEMRILMVGLDAQRLSCNNFLLMGNSCPIVCFTGCSAFYTAILHNHQSCDWNSAIR</sequence>
<dbReference type="EMBL" id="GGEC01018348">
    <property type="protein sequence ID" value="MBW98831.1"/>
    <property type="molecule type" value="Transcribed_RNA"/>
</dbReference>
<evidence type="ECO:0000313" key="1">
    <source>
        <dbReference type="EMBL" id="MBW98831.1"/>
    </source>
</evidence>
<organism evidence="1">
    <name type="scientific">Rhizophora mucronata</name>
    <name type="common">Asiatic mangrove</name>
    <dbReference type="NCBI Taxonomy" id="61149"/>
    <lineage>
        <taxon>Eukaryota</taxon>
        <taxon>Viridiplantae</taxon>
        <taxon>Streptophyta</taxon>
        <taxon>Embryophyta</taxon>
        <taxon>Tracheophyta</taxon>
        <taxon>Spermatophyta</taxon>
        <taxon>Magnoliopsida</taxon>
        <taxon>eudicotyledons</taxon>
        <taxon>Gunneridae</taxon>
        <taxon>Pentapetalae</taxon>
        <taxon>rosids</taxon>
        <taxon>fabids</taxon>
        <taxon>Malpighiales</taxon>
        <taxon>Rhizophoraceae</taxon>
        <taxon>Rhizophora</taxon>
    </lineage>
</organism>